<sequence length="143" mass="16304">MERLVELIIPRRYGGLQGSEKGEWPVISISGAEIVNDDSEVKCEMFIVITLLILLVPPCMLIMAWLFASMRVIFHALAVGCAYVFAIISALAVYEIIRDETVFMTNIHAVFENNYFLITGGYLGYYGIYILLKWMLLELRNED</sequence>
<dbReference type="EMBL" id="JARLKY010000119">
    <property type="protein sequence ID" value="MEC0232335.1"/>
    <property type="molecule type" value="Genomic_DNA"/>
</dbReference>
<evidence type="ECO:0000256" key="1">
    <source>
        <dbReference type="SAM" id="Phobius"/>
    </source>
</evidence>
<evidence type="ECO:0000313" key="2">
    <source>
        <dbReference type="EMBL" id="MEC0232335.1"/>
    </source>
</evidence>
<keyword evidence="3" id="KW-1185">Reference proteome</keyword>
<proteinExistence type="predicted"/>
<protein>
    <submittedName>
        <fullName evidence="2">Uncharacterized protein</fullName>
    </submittedName>
</protein>
<name>A0ABU6GEE8_9BACL</name>
<feature type="transmembrane region" description="Helical" evidence="1">
    <location>
        <begin position="114"/>
        <end position="132"/>
    </location>
</feature>
<keyword evidence="1" id="KW-0812">Transmembrane</keyword>
<feature type="transmembrane region" description="Helical" evidence="1">
    <location>
        <begin position="74"/>
        <end position="94"/>
    </location>
</feature>
<comment type="caution">
    <text evidence="2">The sequence shown here is derived from an EMBL/GenBank/DDBJ whole genome shotgun (WGS) entry which is preliminary data.</text>
</comment>
<accession>A0ABU6GEE8</accession>
<organism evidence="2 3">
    <name type="scientific">Paenibacillus alba</name>
    <dbReference type="NCBI Taxonomy" id="1197127"/>
    <lineage>
        <taxon>Bacteria</taxon>
        <taxon>Bacillati</taxon>
        <taxon>Bacillota</taxon>
        <taxon>Bacilli</taxon>
        <taxon>Bacillales</taxon>
        <taxon>Paenibacillaceae</taxon>
        <taxon>Paenibacillus</taxon>
    </lineage>
</organism>
<keyword evidence="1" id="KW-1133">Transmembrane helix</keyword>
<dbReference type="Proteomes" id="UP001338137">
    <property type="component" value="Unassembled WGS sequence"/>
</dbReference>
<gene>
    <name evidence="2" type="ORF">P4I72_35065</name>
</gene>
<evidence type="ECO:0000313" key="3">
    <source>
        <dbReference type="Proteomes" id="UP001338137"/>
    </source>
</evidence>
<reference evidence="2 3" key="1">
    <citation type="submission" date="2023-03" db="EMBL/GenBank/DDBJ databases">
        <title>Bacillus Genome Sequencing.</title>
        <authorList>
            <person name="Dunlap C."/>
        </authorList>
    </citation>
    <scope>NUCLEOTIDE SEQUENCE [LARGE SCALE GENOMIC DNA]</scope>
    <source>
        <strain evidence="2 3">BD-533</strain>
    </source>
</reference>
<keyword evidence="1" id="KW-0472">Membrane</keyword>
<feature type="transmembrane region" description="Helical" evidence="1">
    <location>
        <begin position="45"/>
        <end position="67"/>
    </location>
</feature>
<dbReference type="RefSeq" id="WP_326076495.1">
    <property type="nucleotide sequence ID" value="NZ_JARLKY010000119.1"/>
</dbReference>